<keyword evidence="3" id="KW-1185">Reference proteome</keyword>
<dbReference type="EMBL" id="SJPO01000003">
    <property type="protein sequence ID" value="TWT77827.1"/>
    <property type="molecule type" value="Genomic_DNA"/>
</dbReference>
<evidence type="ECO:0000313" key="3">
    <source>
        <dbReference type="Proteomes" id="UP000318478"/>
    </source>
</evidence>
<reference evidence="2 3" key="1">
    <citation type="submission" date="2019-02" db="EMBL/GenBank/DDBJ databases">
        <title>Deep-cultivation of Planctomycetes and their phenomic and genomic characterization uncovers novel biology.</title>
        <authorList>
            <person name="Wiegand S."/>
            <person name="Jogler M."/>
            <person name="Boedeker C."/>
            <person name="Pinto D."/>
            <person name="Vollmers J."/>
            <person name="Rivas-Marin E."/>
            <person name="Kohn T."/>
            <person name="Peeters S.H."/>
            <person name="Heuer A."/>
            <person name="Rast P."/>
            <person name="Oberbeckmann S."/>
            <person name="Bunk B."/>
            <person name="Jeske O."/>
            <person name="Meyerdierks A."/>
            <person name="Storesund J.E."/>
            <person name="Kallscheuer N."/>
            <person name="Luecker S."/>
            <person name="Lage O.M."/>
            <person name="Pohl T."/>
            <person name="Merkel B.J."/>
            <person name="Hornburger P."/>
            <person name="Mueller R.-W."/>
            <person name="Bruemmer F."/>
            <person name="Labrenz M."/>
            <person name="Spormann A.M."/>
            <person name="Op Den Camp H."/>
            <person name="Overmann J."/>
            <person name="Amann R."/>
            <person name="Jetten M.S.M."/>
            <person name="Mascher T."/>
            <person name="Medema M.H."/>
            <person name="Devos D.P."/>
            <person name="Kaster A.-K."/>
            <person name="Ovreas L."/>
            <person name="Rohde M."/>
            <person name="Galperin M.Y."/>
            <person name="Jogler C."/>
        </authorList>
    </citation>
    <scope>NUCLEOTIDE SEQUENCE [LARGE SCALE GENOMIC DNA]</scope>
    <source>
        <strain evidence="2 3">Pla123a</strain>
    </source>
</reference>
<evidence type="ECO:0000256" key="1">
    <source>
        <dbReference type="SAM" id="MobiDB-lite"/>
    </source>
</evidence>
<organism evidence="2 3">
    <name type="scientific">Posidoniimonas polymericola</name>
    <dbReference type="NCBI Taxonomy" id="2528002"/>
    <lineage>
        <taxon>Bacteria</taxon>
        <taxon>Pseudomonadati</taxon>
        <taxon>Planctomycetota</taxon>
        <taxon>Planctomycetia</taxon>
        <taxon>Pirellulales</taxon>
        <taxon>Lacipirellulaceae</taxon>
        <taxon>Posidoniimonas</taxon>
    </lineage>
</organism>
<name>A0A5C5YT46_9BACT</name>
<dbReference type="AlphaFoldDB" id="A0A5C5YT46"/>
<feature type="region of interest" description="Disordered" evidence="1">
    <location>
        <begin position="1"/>
        <end position="24"/>
    </location>
</feature>
<dbReference type="OrthoDB" id="2223488at2"/>
<gene>
    <name evidence="2" type="ORF">Pla123a_16230</name>
</gene>
<comment type="caution">
    <text evidence="2">The sequence shown here is derived from an EMBL/GenBank/DDBJ whole genome shotgun (WGS) entry which is preliminary data.</text>
</comment>
<sequence>MPDELSPNEANPYASPQVDTADDRPEADALLVVSRLWRMQDWGRGYRVIVNGRKVGVIRNGQTKSFPVASGPCEASVRLDWCGSPVVSFHLGPEQEQRLECGSSFTVLTSVLTPFYALFRWDRYLTLRMVE</sequence>
<accession>A0A5C5YT46</accession>
<proteinExistence type="predicted"/>
<dbReference type="RefSeq" id="WP_146585681.1">
    <property type="nucleotide sequence ID" value="NZ_SJPO01000003.1"/>
</dbReference>
<dbReference type="Proteomes" id="UP000318478">
    <property type="component" value="Unassembled WGS sequence"/>
</dbReference>
<protein>
    <submittedName>
        <fullName evidence="2">Uncharacterized protein</fullName>
    </submittedName>
</protein>
<evidence type="ECO:0000313" key="2">
    <source>
        <dbReference type="EMBL" id="TWT77827.1"/>
    </source>
</evidence>